<evidence type="ECO:0008006" key="5">
    <source>
        <dbReference type="Google" id="ProtNLM"/>
    </source>
</evidence>
<protein>
    <recommendedName>
        <fullName evidence="5">DUF4386 domain-containing protein</fullName>
    </recommendedName>
</protein>
<name>A0ABY5NI96_9MICO</name>
<reference evidence="3" key="1">
    <citation type="submission" date="2022-01" db="EMBL/GenBank/DDBJ databases">
        <title>Microbacterium eymi and Microbacterium rhizovicinus sp. nov., isolated from the rhizospheric soil of Elymus tsukushiensis, a plant native to the Dokdo Islands, Republic of Korea.</title>
        <authorList>
            <person name="Hwang Y.J."/>
        </authorList>
    </citation>
    <scope>NUCLEOTIDE SEQUENCE</scope>
    <source>
        <strain evidence="3">KUDC0405</strain>
    </source>
</reference>
<dbReference type="Proteomes" id="UP001054811">
    <property type="component" value="Chromosome"/>
</dbReference>
<evidence type="ECO:0000313" key="4">
    <source>
        <dbReference type="Proteomes" id="UP001054811"/>
    </source>
</evidence>
<evidence type="ECO:0000256" key="2">
    <source>
        <dbReference type="SAM" id="Phobius"/>
    </source>
</evidence>
<sequence>MADTPVPDRPRTALFCLCLIAAPLAEVVEAILSPLTGGSTGDDFAAIAAAPARFTAAVLIGLVGTILLFPALLGLAHRSSERSPRLALVAACAVVVSLVGFAAIRMAQAFELELATGGQADAVAQFEGAVGNTIGATLTVMFLGGNVIGIILLVIALWRSRRAPIPAVVLFLLFPITDLLVPGHIGPIVSHLVLLAAMSWMAVGFLRTRPARHERHSTTESAEHNASASPAPSRSSSGRNA</sequence>
<feature type="region of interest" description="Disordered" evidence="1">
    <location>
        <begin position="212"/>
        <end position="241"/>
    </location>
</feature>
<feature type="transmembrane region" description="Helical" evidence="2">
    <location>
        <begin position="54"/>
        <end position="74"/>
    </location>
</feature>
<keyword evidence="2" id="KW-0472">Membrane</keyword>
<keyword evidence="2" id="KW-1133">Transmembrane helix</keyword>
<proteinExistence type="predicted"/>
<feature type="compositionally biased region" description="Low complexity" evidence="1">
    <location>
        <begin position="225"/>
        <end position="241"/>
    </location>
</feature>
<evidence type="ECO:0000313" key="3">
    <source>
        <dbReference type="EMBL" id="UUT34910.1"/>
    </source>
</evidence>
<gene>
    <name evidence="3" type="ORF">L2X98_31425</name>
</gene>
<feature type="transmembrane region" description="Helical" evidence="2">
    <location>
        <begin position="86"/>
        <end position="104"/>
    </location>
</feature>
<feature type="transmembrane region" description="Helical" evidence="2">
    <location>
        <begin position="134"/>
        <end position="158"/>
    </location>
</feature>
<keyword evidence="4" id="KW-1185">Reference proteome</keyword>
<organism evidence="3 4">
    <name type="scientific">Microbacterium elymi</name>
    <dbReference type="NCBI Taxonomy" id="2909587"/>
    <lineage>
        <taxon>Bacteria</taxon>
        <taxon>Bacillati</taxon>
        <taxon>Actinomycetota</taxon>
        <taxon>Actinomycetes</taxon>
        <taxon>Micrococcales</taxon>
        <taxon>Microbacteriaceae</taxon>
        <taxon>Microbacterium</taxon>
    </lineage>
</organism>
<dbReference type="EMBL" id="CP091139">
    <property type="protein sequence ID" value="UUT34910.1"/>
    <property type="molecule type" value="Genomic_DNA"/>
</dbReference>
<evidence type="ECO:0000256" key="1">
    <source>
        <dbReference type="SAM" id="MobiDB-lite"/>
    </source>
</evidence>
<feature type="transmembrane region" description="Helical" evidence="2">
    <location>
        <begin position="188"/>
        <end position="206"/>
    </location>
</feature>
<feature type="transmembrane region" description="Helical" evidence="2">
    <location>
        <begin position="165"/>
        <end position="182"/>
    </location>
</feature>
<keyword evidence="2" id="KW-0812">Transmembrane</keyword>
<dbReference type="RefSeq" id="WP_259611445.1">
    <property type="nucleotide sequence ID" value="NZ_CP091139.2"/>
</dbReference>
<accession>A0ABY5NI96</accession>